<reference evidence="9 10" key="1">
    <citation type="journal article" date="2015" name="Parasit. Vectors">
        <title>Draft genome of the scabies mite.</title>
        <authorList>
            <person name="Rider S.D.Jr."/>
            <person name="Morgan M.S."/>
            <person name="Arlian L.G."/>
        </authorList>
    </citation>
    <scope>NUCLEOTIDE SEQUENCE [LARGE SCALE GENOMIC DNA]</scope>
    <source>
        <strain evidence="9">Arlian Lab</strain>
    </source>
</reference>
<comment type="subcellular location">
    <subcellularLocation>
        <location evidence="1">Mitochondrion inner membrane</location>
    </subcellularLocation>
</comment>
<evidence type="ECO:0000256" key="8">
    <source>
        <dbReference type="ARBA" id="ARBA00023136"/>
    </source>
</evidence>
<dbReference type="PANTHER" id="PTHR31586">
    <property type="entry name" value="CYTOCHROME C OXIDASE PROTEIN 20"/>
    <property type="match status" value="1"/>
</dbReference>
<evidence type="ECO:0000256" key="6">
    <source>
        <dbReference type="ARBA" id="ARBA00022989"/>
    </source>
</evidence>
<evidence type="ECO:0000313" key="10">
    <source>
        <dbReference type="Proteomes" id="UP000616769"/>
    </source>
</evidence>
<keyword evidence="6" id="KW-1133">Transmembrane helix</keyword>
<dbReference type="Pfam" id="PF12597">
    <property type="entry name" value="Cox20"/>
    <property type="match status" value="1"/>
</dbReference>
<evidence type="ECO:0000256" key="2">
    <source>
        <dbReference type="ARBA" id="ARBA00009575"/>
    </source>
</evidence>
<keyword evidence="5" id="KW-0999">Mitochondrion inner membrane</keyword>
<dbReference type="InterPro" id="IPR022533">
    <property type="entry name" value="Cox20"/>
</dbReference>
<keyword evidence="7" id="KW-0496">Mitochondrion</keyword>
<dbReference type="EMBL" id="JXLN01012587">
    <property type="protein sequence ID" value="KPM08665.1"/>
    <property type="molecule type" value="Genomic_DNA"/>
</dbReference>
<comment type="similarity">
    <text evidence="2">Belongs to the COX20 family.</text>
</comment>
<comment type="caution">
    <text evidence="9">The sequence shown here is derived from an EMBL/GenBank/DDBJ whole genome shotgun (WGS) entry which is preliminary data.</text>
</comment>
<dbReference type="AlphaFoldDB" id="A0A132ADM3"/>
<accession>A0A132ADM3</accession>
<evidence type="ECO:0000256" key="3">
    <source>
        <dbReference type="ARBA" id="ARBA00017689"/>
    </source>
</evidence>
<dbReference type="PANTHER" id="PTHR31586:SF1">
    <property type="entry name" value="CYTOCHROME C OXIDASE ASSEMBLY PROTEIN COX20, MITOCHONDRIAL"/>
    <property type="match status" value="1"/>
</dbReference>
<evidence type="ECO:0000256" key="5">
    <source>
        <dbReference type="ARBA" id="ARBA00022792"/>
    </source>
</evidence>
<gene>
    <name evidence="9" type="ORF">QR98_0071880</name>
</gene>
<evidence type="ECO:0000313" key="9">
    <source>
        <dbReference type="EMBL" id="KPM08665.1"/>
    </source>
</evidence>
<sequence>MLSRIPCFKHSFLTGLYAGVGSGIATFFFTSHISRSVNFSFAAFFIATYGYWFKCRLDWARNDFIRRQSEGSFLEEIKAIEERKANRLD</sequence>
<name>A0A132ADM3_SARSC</name>
<dbReference type="GO" id="GO:0005743">
    <property type="term" value="C:mitochondrial inner membrane"/>
    <property type="evidence" value="ECO:0007669"/>
    <property type="project" value="UniProtKB-SubCell"/>
</dbReference>
<dbReference type="PRINTS" id="PR02049">
    <property type="entry name" value="PROTEINF36A"/>
</dbReference>
<organism evidence="9 10">
    <name type="scientific">Sarcoptes scabiei</name>
    <name type="common">Itch mite</name>
    <name type="synonym">Acarus scabiei</name>
    <dbReference type="NCBI Taxonomy" id="52283"/>
    <lineage>
        <taxon>Eukaryota</taxon>
        <taxon>Metazoa</taxon>
        <taxon>Ecdysozoa</taxon>
        <taxon>Arthropoda</taxon>
        <taxon>Chelicerata</taxon>
        <taxon>Arachnida</taxon>
        <taxon>Acari</taxon>
        <taxon>Acariformes</taxon>
        <taxon>Sarcoptiformes</taxon>
        <taxon>Astigmata</taxon>
        <taxon>Psoroptidia</taxon>
        <taxon>Sarcoptoidea</taxon>
        <taxon>Sarcoptidae</taxon>
        <taxon>Sarcoptinae</taxon>
        <taxon>Sarcoptes</taxon>
    </lineage>
</organism>
<protein>
    <recommendedName>
        <fullName evidence="3">Cytochrome c oxidase assembly protein COX20, mitochondrial</fullName>
    </recommendedName>
</protein>
<keyword evidence="8" id="KW-0472">Membrane</keyword>
<evidence type="ECO:0000256" key="7">
    <source>
        <dbReference type="ARBA" id="ARBA00023128"/>
    </source>
</evidence>
<keyword evidence="4" id="KW-0812">Transmembrane</keyword>
<dbReference type="GO" id="GO:0033617">
    <property type="term" value="P:mitochondrial respiratory chain complex IV assembly"/>
    <property type="evidence" value="ECO:0007669"/>
    <property type="project" value="InterPro"/>
</dbReference>
<dbReference type="Proteomes" id="UP000616769">
    <property type="component" value="Unassembled WGS sequence"/>
</dbReference>
<dbReference type="VEuPathDB" id="VectorBase:SSCA006103"/>
<proteinExistence type="inferred from homology"/>
<evidence type="ECO:0000256" key="1">
    <source>
        <dbReference type="ARBA" id="ARBA00004273"/>
    </source>
</evidence>
<evidence type="ECO:0000256" key="4">
    <source>
        <dbReference type="ARBA" id="ARBA00022692"/>
    </source>
</evidence>